<organism evidence="2 3">
    <name type="scientific">Solirubrobacter ginsenosidimutans</name>
    <dbReference type="NCBI Taxonomy" id="490573"/>
    <lineage>
        <taxon>Bacteria</taxon>
        <taxon>Bacillati</taxon>
        <taxon>Actinomycetota</taxon>
        <taxon>Thermoleophilia</taxon>
        <taxon>Solirubrobacterales</taxon>
        <taxon>Solirubrobacteraceae</taxon>
        <taxon>Solirubrobacter</taxon>
    </lineage>
</organism>
<comment type="caution">
    <text evidence="2">The sequence shown here is derived from an EMBL/GenBank/DDBJ whole genome shotgun (WGS) entry which is preliminary data.</text>
</comment>
<evidence type="ECO:0000313" key="2">
    <source>
        <dbReference type="EMBL" id="MDA0159037.1"/>
    </source>
</evidence>
<dbReference type="Proteomes" id="UP001149140">
    <property type="component" value="Unassembled WGS sequence"/>
</dbReference>
<dbReference type="EMBL" id="JAPDOD010000001">
    <property type="protein sequence ID" value="MDA0159037.1"/>
    <property type="molecule type" value="Genomic_DNA"/>
</dbReference>
<proteinExistence type="predicted"/>
<name>A0A9X3MNL7_9ACTN</name>
<evidence type="ECO:0000313" key="3">
    <source>
        <dbReference type="Proteomes" id="UP001149140"/>
    </source>
</evidence>
<gene>
    <name evidence="2" type="ORF">OM076_02070</name>
</gene>
<dbReference type="AlphaFoldDB" id="A0A9X3MNL7"/>
<feature type="compositionally biased region" description="Basic and acidic residues" evidence="1">
    <location>
        <begin position="52"/>
        <end position="80"/>
    </location>
</feature>
<evidence type="ECO:0000256" key="1">
    <source>
        <dbReference type="SAM" id="MobiDB-lite"/>
    </source>
</evidence>
<reference evidence="2" key="1">
    <citation type="submission" date="2022-10" db="EMBL/GenBank/DDBJ databases">
        <title>The WGS of Solirubrobacter ginsenosidimutans DSM 21036.</title>
        <authorList>
            <person name="Jiang Z."/>
        </authorList>
    </citation>
    <scope>NUCLEOTIDE SEQUENCE</scope>
    <source>
        <strain evidence="2">DSM 21036</strain>
    </source>
</reference>
<sequence>MSDAVEPEDIVLVCVRGRTFYARVLGAERLGRLAIAPLDPAVRARSAQVSDLRGHWRHQGDPRPPTADDKQASFDHLLDH</sequence>
<protein>
    <submittedName>
        <fullName evidence="2">Uncharacterized protein</fullName>
    </submittedName>
</protein>
<keyword evidence="3" id="KW-1185">Reference proteome</keyword>
<dbReference type="RefSeq" id="WP_270037690.1">
    <property type="nucleotide sequence ID" value="NZ_JAPDOD010000001.1"/>
</dbReference>
<accession>A0A9X3MNL7</accession>
<feature type="region of interest" description="Disordered" evidence="1">
    <location>
        <begin position="49"/>
        <end position="80"/>
    </location>
</feature>